<dbReference type="OrthoDB" id="2115692at2759"/>
<dbReference type="InterPro" id="IPR016181">
    <property type="entry name" value="Acyl_CoA_acyltransferase"/>
</dbReference>
<dbReference type="InterPro" id="IPR052523">
    <property type="entry name" value="Trichothecene_AcTrans"/>
</dbReference>
<keyword evidence="3" id="KW-1185">Reference proteome</keyword>
<proteinExistence type="predicted"/>
<organism evidence="2 3">
    <name type="scientific">Lophiostoma macrostomum CBS 122681</name>
    <dbReference type="NCBI Taxonomy" id="1314788"/>
    <lineage>
        <taxon>Eukaryota</taxon>
        <taxon>Fungi</taxon>
        <taxon>Dikarya</taxon>
        <taxon>Ascomycota</taxon>
        <taxon>Pezizomycotina</taxon>
        <taxon>Dothideomycetes</taxon>
        <taxon>Pleosporomycetidae</taxon>
        <taxon>Pleosporales</taxon>
        <taxon>Lophiostomataceae</taxon>
        <taxon>Lophiostoma</taxon>
    </lineage>
</organism>
<reference evidence="2" key="1">
    <citation type="journal article" date="2020" name="Stud. Mycol.">
        <title>101 Dothideomycetes genomes: a test case for predicting lifestyles and emergence of pathogens.</title>
        <authorList>
            <person name="Haridas S."/>
            <person name="Albert R."/>
            <person name="Binder M."/>
            <person name="Bloem J."/>
            <person name="Labutti K."/>
            <person name="Salamov A."/>
            <person name="Andreopoulos B."/>
            <person name="Baker S."/>
            <person name="Barry K."/>
            <person name="Bills G."/>
            <person name="Bluhm B."/>
            <person name="Cannon C."/>
            <person name="Castanera R."/>
            <person name="Culley D."/>
            <person name="Daum C."/>
            <person name="Ezra D."/>
            <person name="Gonzalez J."/>
            <person name="Henrissat B."/>
            <person name="Kuo A."/>
            <person name="Liang C."/>
            <person name="Lipzen A."/>
            <person name="Lutzoni F."/>
            <person name="Magnuson J."/>
            <person name="Mondo S."/>
            <person name="Nolan M."/>
            <person name="Ohm R."/>
            <person name="Pangilinan J."/>
            <person name="Park H.-J."/>
            <person name="Ramirez L."/>
            <person name="Alfaro M."/>
            <person name="Sun H."/>
            <person name="Tritt A."/>
            <person name="Yoshinaga Y."/>
            <person name="Zwiers L.-H."/>
            <person name="Turgeon B."/>
            <person name="Goodwin S."/>
            <person name="Spatafora J."/>
            <person name="Crous P."/>
            <person name="Grigoriev I."/>
        </authorList>
    </citation>
    <scope>NUCLEOTIDE SEQUENCE</scope>
    <source>
        <strain evidence="2">CBS 122681</strain>
    </source>
</reference>
<evidence type="ECO:0000259" key="1">
    <source>
        <dbReference type="PROSITE" id="PS51186"/>
    </source>
</evidence>
<evidence type="ECO:0000313" key="3">
    <source>
        <dbReference type="Proteomes" id="UP000799324"/>
    </source>
</evidence>
<accession>A0A6A6SVI6</accession>
<dbReference type="PANTHER" id="PTHR42791:SF14">
    <property type="entry name" value="N-ACETYLTRANSFERASE DOMAIN-CONTAINING PROTEIN"/>
    <property type="match status" value="1"/>
</dbReference>
<gene>
    <name evidence="2" type="ORF">K491DRAFT_665038</name>
</gene>
<dbReference type="PROSITE" id="PS51186">
    <property type="entry name" value="GNAT"/>
    <property type="match status" value="1"/>
</dbReference>
<sequence length="235" mass="26664">MPLTVRPVTHADVEQCIAIRIATLGSLVIGRPPPYPGYIEYSIASLHDDLDKSESESESHNHVHHLKVINAASEREEKEGEEEVLAYAKWEIYAHGRPDLEALREGRERREKASKEFDVDAYGALREAAHECFCRCNAEMGRRGHIPLLATSEKHRRLGAASLLVQWGIEKSEAMGLPCYLQASEQGRRLYQHYGFEIVSSVEFELERYGLQGVERMTAMLRYPCIADAKERIEA</sequence>
<dbReference type="Gene3D" id="3.40.630.30">
    <property type="match status" value="1"/>
</dbReference>
<evidence type="ECO:0000313" key="2">
    <source>
        <dbReference type="EMBL" id="KAF2651746.1"/>
    </source>
</evidence>
<dbReference type="AlphaFoldDB" id="A0A6A6SVI6"/>
<dbReference type="SUPFAM" id="SSF55729">
    <property type="entry name" value="Acyl-CoA N-acyltransferases (Nat)"/>
    <property type="match status" value="1"/>
</dbReference>
<dbReference type="Proteomes" id="UP000799324">
    <property type="component" value="Unassembled WGS sequence"/>
</dbReference>
<dbReference type="Pfam" id="PF00583">
    <property type="entry name" value="Acetyltransf_1"/>
    <property type="match status" value="1"/>
</dbReference>
<name>A0A6A6SVI6_9PLEO</name>
<dbReference type="PANTHER" id="PTHR42791">
    <property type="entry name" value="GNAT FAMILY ACETYLTRANSFERASE"/>
    <property type="match status" value="1"/>
</dbReference>
<feature type="domain" description="N-acetyltransferase" evidence="1">
    <location>
        <begin position="72"/>
        <end position="222"/>
    </location>
</feature>
<protein>
    <recommendedName>
        <fullName evidence="1">N-acetyltransferase domain-containing protein</fullName>
    </recommendedName>
</protein>
<dbReference type="EMBL" id="MU004418">
    <property type="protein sequence ID" value="KAF2651746.1"/>
    <property type="molecule type" value="Genomic_DNA"/>
</dbReference>
<dbReference type="GO" id="GO:0016747">
    <property type="term" value="F:acyltransferase activity, transferring groups other than amino-acyl groups"/>
    <property type="evidence" value="ECO:0007669"/>
    <property type="project" value="InterPro"/>
</dbReference>
<dbReference type="InterPro" id="IPR000182">
    <property type="entry name" value="GNAT_dom"/>
</dbReference>